<dbReference type="Gene3D" id="3.30.565.10">
    <property type="entry name" value="Histidine kinase-like ATPase, C-terminal domain"/>
    <property type="match status" value="1"/>
</dbReference>
<dbReference type="Proteomes" id="UP000252118">
    <property type="component" value="Unassembled WGS sequence"/>
</dbReference>
<evidence type="ECO:0000256" key="1">
    <source>
        <dbReference type="ARBA" id="ARBA00000085"/>
    </source>
</evidence>
<dbReference type="InterPro" id="IPR005467">
    <property type="entry name" value="His_kinase_dom"/>
</dbReference>
<dbReference type="GO" id="GO:0004673">
    <property type="term" value="F:protein histidine kinase activity"/>
    <property type="evidence" value="ECO:0007669"/>
    <property type="project" value="UniProtKB-EC"/>
</dbReference>
<evidence type="ECO:0000256" key="7">
    <source>
        <dbReference type="ARBA" id="ARBA00023012"/>
    </source>
</evidence>
<dbReference type="EMBL" id="QNRJ01000009">
    <property type="protein sequence ID" value="RBP03414.1"/>
    <property type="molecule type" value="Genomic_DNA"/>
</dbReference>
<comment type="caution">
    <text evidence="9">The sequence shown here is derived from an EMBL/GenBank/DDBJ whole genome shotgun (WGS) entry which is preliminary data.</text>
</comment>
<evidence type="ECO:0000256" key="4">
    <source>
        <dbReference type="ARBA" id="ARBA00022741"/>
    </source>
</evidence>
<dbReference type="PRINTS" id="PR00344">
    <property type="entry name" value="BCTRLSENSOR"/>
</dbReference>
<organism evidence="9 10">
    <name type="scientific">Rossellomorea aquimaris</name>
    <dbReference type="NCBI Taxonomy" id="189382"/>
    <lineage>
        <taxon>Bacteria</taxon>
        <taxon>Bacillati</taxon>
        <taxon>Bacillota</taxon>
        <taxon>Bacilli</taxon>
        <taxon>Bacillales</taxon>
        <taxon>Bacillaceae</taxon>
        <taxon>Rossellomorea</taxon>
    </lineage>
</organism>
<feature type="domain" description="Histidine kinase" evidence="8">
    <location>
        <begin position="1"/>
        <end position="86"/>
    </location>
</feature>
<comment type="catalytic activity">
    <reaction evidence="1">
        <text>ATP + protein L-histidine = ADP + protein N-phospho-L-histidine.</text>
        <dbReference type="EC" id="2.7.13.3"/>
    </reaction>
</comment>
<proteinExistence type="predicted"/>
<dbReference type="InterPro" id="IPR004358">
    <property type="entry name" value="Sig_transdc_His_kin-like_C"/>
</dbReference>
<evidence type="ECO:0000256" key="3">
    <source>
        <dbReference type="ARBA" id="ARBA00022679"/>
    </source>
</evidence>
<keyword evidence="6" id="KW-0067">ATP-binding</keyword>
<protein>
    <recommendedName>
        <fullName evidence="2">histidine kinase</fullName>
        <ecNumber evidence="2">2.7.13.3</ecNumber>
    </recommendedName>
</protein>
<reference evidence="9 10" key="1">
    <citation type="submission" date="2018-06" db="EMBL/GenBank/DDBJ databases">
        <title>Freshwater and sediment microbial communities from various areas in North America, analyzing microbe dynamics in response to fracking.</title>
        <authorList>
            <person name="Lamendella R."/>
        </authorList>
    </citation>
    <scope>NUCLEOTIDE SEQUENCE [LARGE SCALE GENOMIC DNA]</scope>
    <source>
        <strain evidence="9 10">97B</strain>
    </source>
</reference>
<sequence length="91" mass="9907">MPQGGELSVEMMEDENLVIAITDTGLGMTKEQIQRFGEPFFTTKNEGTGLGVMAANIIVQSMKGNIQVKSELNRGTTVYIELQKSLKIEAG</sequence>
<keyword evidence="7" id="KW-0902">Two-component regulatory system</keyword>
<dbReference type="InterPro" id="IPR003594">
    <property type="entry name" value="HATPase_dom"/>
</dbReference>
<accession>A0A366EMA8</accession>
<dbReference type="PANTHER" id="PTHR43065:SF46">
    <property type="entry name" value="C4-DICARBOXYLATE TRANSPORT SENSOR PROTEIN DCTB"/>
    <property type="match status" value="1"/>
</dbReference>
<dbReference type="InterPro" id="IPR036890">
    <property type="entry name" value="HATPase_C_sf"/>
</dbReference>
<keyword evidence="5 9" id="KW-0418">Kinase</keyword>
<dbReference type="GO" id="GO:0000160">
    <property type="term" value="P:phosphorelay signal transduction system"/>
    <property type="evidence" value="ECO:0007669"/>
    <property type="project" value="UniProtKB-KW"/>
</dbReference>
<gene>
    <name evidence="9" type="ORF">DET59_109108</name>
</gene>
<dbReference type="PROSITE" id="PS50109">
    <property type="entry name" value="HIS_KIN"/>
    <property type="match status" value="1"/>
</dbReference>
<dbReference type="PANTHER" id="PTHR43065">
    <property type="entry name" value="SENSOR HISTIDINE KINASE"/>
    <property type="match status" value="1"/>
</dbReference>
<dbReference type="SUPFAM" id="SSF55874">
    <property type="entry name" value="ATPase domain of HSP90 chaperone/DNA topoisomerase II/histidine kinase"/>
    <property type="match status" value="1"/>
</dbReference>
<dbReference type="SMART" id="SM00387">
    <property type="entry name" value="HATPase_c"/>
    <property type="match status" value="1"/>
</dbReference>
<evidence type="ECO:0000313" key="10">
    <source>
        <dbReference type="Proteomes" id="UP000252118"/>
    </source>
</evidence>
<dbReference type="GO" id="GO:0005524">
    <property type="term" value="F:ATP binding"/>
    <property type="evidence" value="ECO:0007669"/>
    <property type="project" value="UniProtKB-KW"/>
</dbReference>
<evidence type="ECO:0000256" key="5">
    <source>
        <dbReference type="ARBA" id="ARBA00022777"/>
    </source>
</evidence>
<evidence type="ECO:0000256" key="2">
    <source>
        <dbReference type="ARBA" id="ARBA00012438"/>
    </source>
</evidence>
<evidence type="ECO:0000256" key="6">
    <source>
        <dbReference type="ARBA" id="ARBA00022840"/>
    </source>
</evidence>
<keyword evidence="4" id="KW-0547">Nucleotide-binding</keyword>
<name>A0A366EMA8_9BACI</name>
<dbReference type="EC" id="2.7.13.3" evidence="2"/>
<keyword evidence="3" id="KW-0808">Transferase</keyword>
<evidence type="ECO:0000259" key="8">
    <source>
        <dbReference type="PROSITE" id="PS50109"/>
    </source>
</evidence>
<dbReference type="AlphaFoldDB" id="A0A366EMA8"/>
<evidence type="ECO:0000313" key="9">
    <source>
        <dbReference type="EMBL" id="RBP03414.1"/>
    </source>
</evidence>
<dbReference type="Pfam" id="PF02518">
    <property type="entry name" value="HATPase_c"/>
    <property type="match status" value="1"/>
</dbReference>